<evidence type="ECO:0000313" key="1">
    <source>
        <dbReference type="EMBL" id="KAJ8973080.1"/>
    </source>
</evidence>
<name>A0ABQ9J510_9CUCU</name>
<sequence length="68" mass="7555">MDVERNISPEYDIYITALAAAKLQVLILRIGLVMINPIEINSNVAEGINGVKTKHNLVNLNKIRKGLK</sequence>
<reference evidence="1" key="1">
    <citation type="journal article" date="2023" name="Insect Mol. Biol.">
        <title>Genome sequencing provides insights into the evolution of gene families encoding plant cell wall-degrading enzymes in longhorned beetles.</title>
        <authorList>
            <person name="Shin N.R."/>
            <person name="Okamura Y."/>
            <person name="Kirsch R."/>
            <person name="Pauchet Y."/>
        </authorList>
    </citation>
    <scope>NUCLEOTIDE SEQUENCE</scope>
    <source>
        <strain evidence="1">MMC_N1</strain>
    </source>
</reference>
<accession>A0ABQ9J510</accession>
<evidence type="ECO:0000313" key="2">
    <source>
        <dbReference type="Proteomes" id="UP001162164"/>
    </source>
</evidence>
<comment type="caution">
    <text evidence="1">The sequence shown here is derived from an EMBL/GenBank/DDBJ whole genome shotgun (WGS) entry which is preliminary data.</text>
</comment>
<dbReference type="Proteomes" id="UP001162164">
    <property type="component" value="Unassembled WGS sequence"/>
</dbReference>
<proteinExistence type="predicted"/>
<dbReference type="EMBL" id="JAPWTJ010001244">
    <property type="protein sequence ID" value="KAJ8973080.1"/>
    <property type="molecule type" value="Genomic_DNA"/>
</dbReference>
<organism evidence="1 2">
    <name type="scientific">Molorchus minor</name>
    <dbReference type="NCBI Taxonomy" id="1323400"/>
    <lineage>
        <taxon>Eukaryota</taxon>
        <taxon>Metazoa</taxon>
        <taxon>Ecdysozoa</taxon>
        <taxon>Arthropoda</taxon>
        <taxon>Hexapoda</taxon>
        <taxon>Insecta</taxon>
        <taxon>Pterygota</taxon>
        <taxon>Neoptera</taxon>
        <taxon>Endopterygota</taxon>
        <taxon>Coleoptera</taxon>
        <taxon>Polyphaga</taxon>
        <taxon>Cucujiformia</taxon>
        <taxon>Chrysomeloidea</taxon>
        <taxon>Cerambycidae</taxon>
        <taxon>Lamiinae</taxon>
        <taxon>Monochamini</taxon>
        <taxon>Molorchus</taxon>
    </lineage>
</organism>
<gene>
    <name evidence="1" type="ORF">NQ317_009170</name>
</gene>
<keyword evidence="2" id="KW-1185">Reference proteome</keyword>
<protein>
    <submittedName>
        <fullName evidence="1">Uncharacterized protein</fullName>
    </submittedName>
</protein>